<dbReference type="InterPro" id="IPR000744">
    <property type="entry name" value="NSF_attach"/>
</dbReference>
<reference evidence="4" key="1">
    <citation type="submission" date="2015-07" db="EMBL/GenBank/DDBJ databases">
        <title>Adaptation to a free-living lifestyle via gene acquisitions in the diplomonad Trepomonas sp. PC1.</title>
        <authorList>
            <person name="Xu F."/>
            <person name="Jerlstrom-Hultqvist J."/>
            <person name="Kolisko M."/>
            <person name="Simpson A.G.B."/>
            <person name="Roger A.J."/>
            <person name="Svard S.G."/>
            <person name="Andersson J.O."/>
        </authorList>
    </citation>
    <scope>NUCLEOTIDE SEQUENCE</scope>
    <source>
        <strain evidence="4">PC1</strain>
    </source>
</reference>
<dbReference type="GO" id="GO:0005774">
    <property type="term" value="C:vacuolar membrane"/>
    <property type="evidence" value="ECO:0007669"/>
    <property type="project" value="TreeGrafter"/>
</dbReference>
<dbReference type="GO" id="GO:0006886">
    <property type="term" value="P:intracellular protein transport"/>
    <property type="evidence" value="ECO:0007669"/>
    <property type="project" value="InterPro"/>
</dbReference>
<gene>
    <name evidence="4" type="ORF">TPC1_16267</name>
</gene>
<dbReference type="GO" id="GO:0005483">
    <property type="term" value="F:soluble NSF attachment protein activity"/>
    <property type="evidence" value="ECO:0007669"/>
    <property type="project" value="TreeGrafter"/>
</dbReference>
<dbReference type="GO" id="GO:0019905">
    <property type="term" value="F:syntaxin binding"/>
    <property type="evidence" value="ECO:0007669"/>
    <property type="project" value="TreeGrafter"/>
</dbReference>
<dbReference type="GO" id="GO:0031201">
    <property type="term" value="C:SNARE complex"/>
    <property type="evidence" value="ECO:0007669"/>
    <property type="project" value="TreeGrafter"/>
</dbReference>
<accession>A0A146K911</accession>
<comment type="similarity">
    <text evidence="1">Belongs to the SNAP family.</text>
</comment>
<dbReference type="PANTHER" id="PTHR13768">
    <property type="entry name" value="SOLUBLE NSF ATTACHMENT PROTEIN SNAP"/>
    <property type="match status" value="1"/>
</dbReference>
<evidence type="ECO:0000256" key="1">
    <source>
        <dbReference type="ARBA" id="ARBA00010050"/>
    </source>
</evidence>
<dbReference type="Gene3D" id="1.25.40.10">
    <property type="entry name" value="Tetratricopeptide repeat domain"/>
    <property type="match status" value="1"/>
</dbReference>
<name>A0A146K911_9EUKA</name>
<keyword evidence="3" id="KW-0653">Protein transport</keyword>
<evidence type="ECO:0000313" key="4">
    <source>
        <dbReference type="EMBL" id="JAP91949.1"/>
    </source>
</evidence>
<keyword evidence="2" id="KW-0813">Transport</keyword>
<dbReference type="AlphaFoldDB" id="A0A146K911"/>
<protein>
    <submittedName>
        <fullName evidence="4">Alpha-SNAP</fullName>
    </submittedName>
</protein>
<dbReference type="EMBL" id="GDID01004657">
    <property type="protein sequence ID" value="JAP91949.1"/>
    <property type="molecule type" value="Transcribed_RNA"/>
</dbReference>
<dbReference type="Pfam" id="PF14938">
    <property type="entry name" value="SNAP"/>
    <property type="match status" value="1"/>
</dbReference>
<organism evidence="4">
    <name type="scientific">Trepomonas sp. PC1</name>
    <dbReference type="NCBI Taxonomy" id="1076344"/>
    <lineage>
        <taxon>Eukaryota</taxon>
        <taxon>Metamonada</taxon>
        <taxon>Diplomonadida</taxon>
        <taxon>Hexamitidae</taxon>
        <taxon>Hexamitinae</taxon>
        <taxon>Trepomonas</taxon>
    </lineage>
</organism>
<dbReference type="PANTHER" id="PTHR13768:SF8">
    <property type="entry name" value="ALPHA-SOLUBLE NSF ATTACHMENT PROTEIN"/>
    <property type="match status" value="1"/>
</dbReference>
<dbReference type="SUPFAM" id="SSF48452">
    <property type="entry name" value="TPR-like"/>
    <property type="match status" value="1"/>
</dbReference>
<dbReference type="InterPro" id="IPR011990">
    <property type="entry name" value="TPR-like_helical_dom_sf"/>
</dbReference>
<feature type="non-terminal residue" evidence="4">
    <location>
        <position position="1"/>
    </location>
</feature>
<dbReference type="GO" id="GO:0035494">
    <property type="term" value="P:SNARE complex disassembly"/>
    <property type="evidence" value="ECO:0007669"/>
    <property type="project" value="TreeGrafter"/>
</dbReference>
<proteinExistence type="inferred from homology"/>
<evidence type="ECO:0000256" key="3">
    <source>
        <dbReference type="ARBA" id="ARBA00022927"/>
    </source>
</evidence>
<evidence type="ECO:0000256" key="2">
    <source>
        <dbReference type="ARBA" id="ARBA00022448"/>
    </source>
</evidence>
<sequence length="275" mass="31149">QTPQQFFDAGLKAQKKGLFKSADHSLAISNFNSAGKLFTQANEHEKAMLSYEKAAESSKASQLDLPAAVQLKEASFSCTRGIGKHPNCTKQKLISLLQEASTFYQRSGKFLDAARCFVTVSQESEDQSDKTKFLAQAMDFFEQEGKPFQAVSVISEIIDDMTEKRKFKELPIMLKKARQMYEKLKGYDYKIDYLALVGVIICLHEQDMVGAEENMDYFHNFAGDEYNMAEEMMNAYKNKDQAAFDDAKKNFGGKLSLNNAQLFLLKEMKVQTDMM</sequence>